<feature type="region of interest" description="Disordered" evidence="1">
    <location>
        <begin position="1"/>
        <end position="42"/>
    </location>
</feature>
<keyword evidence="2" id="KW-1133">Transmembrane helix</keyword>
<protein>
    <recommendedName>
        <fullName evidence="5">DUF4190 domain-containing protein</fullName>
    </recommendedName>
</protein>
<feature type="transmembrane region" description="Helical" evidence="2">
    <location>
        <begin position="117"/>
        <end position="138"/>
    </location>
</feature>
<dbReference type="PANTHER" id="PTHR40040">
    <property type="entry name" value="SMALL HYDROPHOBIC PROTEIN-RELATED"/>
    <property type="match status" value="1"/>
</dbReference>
<feature type="transmembrane region" description="Helical" evidence="2">
    <location>
        <begin position="76"/>
        <end position="97"/>
    </location>
</feature>
<dbReference type="RefSeq" id="WP_121444925.1">
    <property type="nucleotide sequence ID" value="NZ_RBIJ01000006.1"/>
</dbReference>
<proteinExistence type="predicted"/>
<evidence type="ECO:0000256" key="2">
    <source>
        <dbReference type="SAM" id="Phobius"/>
    </source>
</evidence>
<dbReference type="EMBL" id="RBIJ01000006">
    <property type="protein sequence ID" value="RKQ83666.1"/>
    <property type="molecule type" value="Genomic_DNA"/>
</dbReference>
<evidence type="ECO:0000256" key="1">
    <source>
        <dbReference type="SAM" id="MobiDB-lite"/>
    </source>
</evidence>
<keyword evidence="2" id="KW-0812">Transmembrane</keyword>
<dbReference type="PANTHER" id="PTHR40040:SF1">
    <property type="entry name" value="MEMBRANE PROTEIN"/>
    <property type="match status" value="1"/>
</dbReference>
<dbReference type="OrthoDB" id="2943217at2"/>
<keyword evidence="2" id="KW-0472">Membrane</keyword>
<dbReference type="Proteomes" id="UP000267019">
    <property type="component" value="Unassembled WGS sequence"/>
</dbReference>
<reference evidence="3 4" key="1">
    <citation type="submission" date="2018-10" db="EMBL/GenBank/DDBJ databases">
        <title>Genomic Encyclopedia of Type Strains, Phase IV (KMG-IV): sequencing the most valuable type-strain genomes for metagenomic binning, comparative biology and taxonomic classification.</title>
        <authorList>
            <person name="Goeker M."/>
        </authorList>
    </citation>
    <scope>NUCLEOTIDE SEQUENCE [LARGE SCALE GENOMIC DNA]</scope>
    <source>
        <strain evidence="3 4">DSM 22653</strain>
    </source>
</reference>
<comment type="caution">
    <text evidence="3">The sequence shown here is derived from an EMBL/GenBank/DDBJ whole genome shotgun (WGS) entry which is preliminary data.</text>
</comment>
<dbReference type="InterPro" id="IPR055338">
    <property type="entry name" value="YqfX-like"/>
</dbReference>
<feature type="compositionally biased region" description="Basic and acidic residues" evidence="1">
    <location>
        <begin position="1"/>
        <end position="10"/>
    </location>
</feature>
<evidence type="ECO:0000313" key="3">
    <source>
        <dbReference type="EMBL" id="RKQ83666.1"/>
    </source>
</evidence>
<evidence type="ECO:0000313" key="4">
    <source>
        <dbReference type="Proteomes" id="UP000267019"/>
    </source>
</evidence>
<keyword evidence="4" id="KW-1185">Reference proteome</keyword>
<organism evidence="3 4">
    <name type="scientific">Brockia lithotrophica</name>
    <dbReference type="NCBI Taxonomy" id="933949"/>
    <lineage>
        <taxon>Bacteria</taxon>
        <taxon>Bacillati</taxon>
        <taxon>Bacillota</taxon>
        <taxon>Bacilli</taxon>
        <taxon>Bacillales</taxon>
        <taxon>Bacillales Family X. Incertae Sedis</taxon>
        <taxon>Brockia</taxon>
    </lineage>
</organism>
<gene>
    <name evidence="3" type="ORF">C7438_1696</name>
</gene>
<evidence type="ECO:0008006" key="5">
    <source>
        <dbReference type="Google" id="ProtNLM"/>
    </source>
</evidence>
<dbReference type="AlphaFoldDB" id="A0A660KT72"/>
<sequence length="141" mass="14828">MTEQETRETPAEGTDTSRTSEGQTGQGNTSPTDALPAGEGPVARRSAYEEFAAEMTPRAEAGAAYPIEERREETGFGLGALALALSVLSLFFAPYLLGAGGVLLGYLAYHQGSRSLGAWAMGLGLVSIVVTFFLGPLIRAW</sequence>
<name>A0A660KT72_9BACL</name>
<accession>A0A660KT72</accession>
<feature type="compositionally biased region" description="Polar residues" evidence="1">
    <location>
        <begin position="14"/>
        <end position="32"/>
    </location>
</feature>